<protein>
    <recommendedName>
        <fullName evidence="4">Cupin domain-containing protein</fullName>
    </recommendedName>
</protein>
<evidence type="ECO:0000313" key="3">
    <source>
        <dbReference type="Proteomes" id="UP000432464"/>
    </source>
</evidence>
<gene>
    <name evidence="2" type="ORF">GLP40_18335</name>
</gene>
<evidence type="ECO:0000313" key="2">
    <source>
        <dbReference type="EMBL" id="MTE14716.1"/>
    </source>
</evidence>
<proteinExistence type="predicted"/>
<dbReference type="Proteomes" id="UP000432464">
    <property type="component" value="Unassembled WGS sequence"/>
</dbReference>
<accession>A0A6I3L2E1</accession>
<comment type="caution">
    <text evidence="2">The sequence shown here is derived from an EMBL/GenBank/DDBJ whole genome shotgun (WGS) entry which is preliminary data.</text>
</comment>
<sequence>MTFSYHGRRYGFRPNPAPATRTASRILLRFGLARWEFVLRQTVVAPGGQSGWHYHDGTLFVLVTGGALDHPKADCTPVTIRPWRIFREPSGPGHAHLARNSGARPLTLTVVYVNPKGSPLSRSIPPPACAGEPSARDPGH</sequence>
<dbReference type="AlphaFoldDB" id="A0A6I3L2E1"/>
<organism evidence="2 3">
    <name type="scientific">Nocardia aurantiaca</name>
    <dbReference type="NCBI Taxonomy" id="2675850"/>
    <lineage>
        <taxon>Bacteria</taxon>
        <taxon>Bacillati</taxon>
        <taxon>Actinomycetota</taxon>
        <taxon>Actinomycetes</taxon>
        <taxon>Mycobacteriales</taxon>
        <taxon>Nocardiaceae</taxon>
        <taxon>Nocardia</taxon>
    </lineage>
</organism>
<name>A0A6I3L2E1_9NOCA</name>
<evidence type="ECO:0000256" key="1">
    <source>
        <dbReference type="SAM" id="MobiDB-lite"/>
    </source>
</evidence>
<dbReference type="InterPro" id="IPR011051">
    <property type="entry name" value="RmlC_Cupin_sf"/>
</dbReference>
<feature type="region of interest" description="Disordered" evidence="1">
    <location>
        <begin position="119"/>
        <end position="140"/>
    </location>
</feature>
<reference evidence="2 3" key="1">
    <citation type="submission" date="2019-11" db="EMBL/GenBank/DDBJ databases">
        <title>Nocardia sp. nov. CT2-14 isolated from soil.</title>
        <authorList>
            <person name="Kanchanasin P."/>
            <person name="Tanasupawat S."/>
            <person name="Yuki M."/>
            <person name="Kudo T."/>
        </authorList>
    </citation>
    <scope>NUCLEOTIDE SEQUENCE [LARGE SCALE GENOMIC DNA]</scope>
    <source>
        <strain evidence="2 3">CT2-14</strain>
    </source>
</reference>
<dbReference type="EMBL" id="WMBB01000008">
    <property type="protein sequence ID" value="MTE14716.1"/>
    <property type="molecule type" value="Genomic_DNA"/>
</dbReference>
<dbReference type="InterPro" id="IPR014710">
    <property type="entry name" value="RmlC-like_jellyroll"/>
</dbReference>
<evidence type="ECO:0008006" key="4">
    <source>
        <dbReference type="Google" id="ProtNLM"/>
    </source>
</evidence>
<dbReference type="RefSeq" id="WP_230329687.1">
    <property type="nucleotide sequence ID" value="NZ_WMBB01000008.1"/>
</dbReference>
<dbReference type="Gene3D" id="2.60.120.10">
    <property type="entry name" value="Jelly Rolls"/>
    <property type="match status" value="1"/>
</dbReference>
<dbReference type="SUPFAM" id="SSF51182">
    <property type="entry name" value="RmlC-like cupins"/>
    <property type="match status" value="1"/>
</dbReference>
<keyword evidence="3" id="KW-1185">Reference proteome</keyword>